<keyword evidence="5 7" id="KW-0472">Membrane</keyword>
<dbReference type="NCBIfam" id="NF004403">
    <property type="entry name" value="PRK05758.2-4"/>
    <property type="match status" value="1"/>
</dbReference>
<dbReference type="GO" id="GO:0045259">
    <property type="term" value="C:proton-transporting ATP synthase complex"/>
    <property type="evidence" value="ECO:0007669"/>
    <property type="project" value="UniProtKB-KW"/>
</dbReference>
<protein>
    <recommendedName>
        <fullName evidence="7">ATP synthase subunit delta</fullName>
    </recommendedName>
    <alternativeName>
        <fullName evidence="7">ATP synthase F(1) sector subunit delta</fullName>
    </alternativeName>
    <alternativeName>
        <fullName evidence="7">F-type ATPase subunit delta</fullName>
        <shortName evidence="7">F-ATPase subunit delta</shortName>
    </alternativeName>
</protein>
<dbReference type="RefSeq" id="WP_099518192.1">
    <property type="nucleotide sequence ID" value="NZ_CP016808.1"/>
</dbReference>
<dbReference type="PRINTS" id="PR00125">
    <property type="entry name" value="ATPASEDELTA"/>
</dbReference>
<keyword evidence="7" id="KW-1003">Cell membrane</keyword>
<evidence type="ECO:0000256" key="7">
    <source>
        <dbReference type="HAMAP-Rule" id="MF_01416"/>
    </source>
</evidence>
<comment type="similarity">
    <text evidence="7">Belongs to the ATPase delta chain family.</text>
</comment>
<name>A0A1B2DGV2_9BACL</name>
<keyword evidence="4 7" id="KW-0406">Ion transport</keyword>
<evidence type="ECO:0000256" key="6">
    <source>
        <dbReference type="ARBA" id="ARBA00023310"/>
    </source>
</evidence>
<gene>
    <name evidence="7" type="primary">atpH</name>
    <name evidence="8" type="ORF">BBD42_10870</name>
</gene>
<dbReference type="SUPFAM" id="SSF47928">
    <property type="entry name" value="N-terminal domain of the delta subunit of the F1F0-ATP synthase"/>
    <property type="match status" value="1"/>
</dbReference>
<sequence length="182" mass="19744">MSRDAAVAKRYAKALFELAQQGGIISEVEQQLQAIAQTLGEDLEIRKFLSYPNIDASKKLAVLKAAFGGSISELLLNTLELVFVRGRQELIVEIYEAFTKIAGDVLKQAHATVYTARLLNDAELAEVAAQFGGLTGKTIIADQVVEPALLGGVKVRIGDRLYDGSLSGKLERLEKQLKSKAL</sequence>
<evidence type="ECO:0000313" key="8">
    <source>
        <dbReference type="EMBL" id="ANY66915.1"/>
    </source>
</evidence>
<keyword evidence="6 7" id="KW-0066">ATP synthesis</keyword>
<keyword evidence="3 7" id="KW-0375">Hydrogen ion transport</keyword>
<evidence type="ECO:0000256" key="5">
    <source>
        <dbReference type="ARBA" id="ARBA00023136"/>
    </source>
</evidence>
<reference evidence="8" key="1">
    <citation type="submission" date="2016-08" db="EMBL/GenBank/DDBJ databases">
        <title>Complete Genome Seqeunce of Paenibacillus sp. BIHB 4019 from tea rhizoplane.</title>
        <authorList>
            <person name="Thakur R."/>
            <person name="Swarnkar M.K."/>
            <person name="Gulati A."/>
        </authorList>
    </citation>
    <scope>NUCLEOTIDE SEQUENCE [LARGE SCALE GENOMIC DNA]</scope>
    <source>
        <strain evidence="8">BIHB4019</strain>
    </source>
</reference>
<comment type="function">
    <text evidence="7">This protein is part of the stalk that links CF(0) to CF(1). It either transmits conformational changes from CF(0) to CF(1) or is implicated in proton conduction.</text>
</comment>
<dbReference type="NCBIfam" id="TIGR01145">
    <property type="entry name" value="ATP_synt_delta"/>
    <property type="match status" value="1"/>
</dbReference>
<keyword evidence="7" id="KW-0139">CF(1)</keyword>
<evidence type="ECO:0000256" key="3">
    <source>
        <dbReference type="ARBA" id="ARBA00022781"/>
    </source>
</evidence>
<dbReference type="GO" id="GO:0005886">
    <property type="term" value="C:plasma membrane"/>
    <property type="evidence" value="ECO:0007669"/>
    <property type="project" value="UniProtKB-SubCell"/>
</dbReference>
<organism evidence="8">
    <name type="scientific">Paenibacillus sp. BIHB 4019</name>
    <dbReference type="NCBI Taxonomy" id="1870819"/>
    <lineage>
        <taxon>Bacteria</taxon>
        <taxon>Bacillati</taxon>
        <taxon>Bacillota</taxon>
        <taxon>Bacilli</taxon>
        <taxon>Bacillales</taxon>
        <taxon>Paenibacillaceae</taxon>
        <taxon>Paenibacillus</taxon>
    </lineage>
</organism>
<dbReference type="Gene3D" id="1.10.520.20">
    <property type="entry name" value="N-terminal domain of the delta subunit of the F1F0-ATP synthase"/>
    <property type="match status" value="1"/>
</dbReference>
<proteinExistence type="inferred from homology"/>
<evidence type="ECO:0000256" key="2">
    <source>
        <dbReference type="ARBA" id="ARBA00022448"/>
    </source>
</evidence>
<dbReference type="PANTHER" id="PTHR11910">
    <property type="entry name" value="ATP SYNTHASE DELTA CHAIN"/>
    <property type="match status" value="1"/>
</dbReference>
<dbReference type="GO" id="GO:0046933">
    <property type="term" value="F:proton-transporting ATP synthase activity, rotational mechanism"/>
    <property type="evidence" value="ECO:0007669"/>
    <property type="project" value="UniProtKB-UniRule"/>
</dbReference>
<accession>A0A1B2DGV2</accession>
<keyword evidence="2 7" id="KW-0813">Transport</keyword>
<evidence type="ECO:0000256" key="1">
    <source>
        <dbReference type="ARBA" id="ARBA00004370"/>
    </source>
</evidence>
<dbReference type="EMBL" id="CP016808">
    <property type="protein sequence ID" value="ANY66915.1"/>
    <property type="molecule type" value="Genomic_DNA"/>
</dbReference>
<dbReference type="AlphaFoldDB" id="A0A1B2DGV2"/>
<dbReference type="InterPro" id="IPR000711">
    <property type="entry name" value="ATPase_OSCP/dsu"/>
</dbReference>
<comment type="subcellular location">
    <subcellularLocation>
        <location evidence="7">Cell membrane</location>
        <topology evidence="7">Peripheral membrane protein</topology>
    </subcellularLocation>
    <subcellularLocation>
        <location evidence="1">Membrane</location>
    </subcellularLocation>
</comment>
<comment type="function">
    <text evidence="7">F(1)F(0) ATP synthase produces ATP from ADP in the presence of a proton or sodium gradient. F-type ATPases consist of two structural domains, F(1) containing the extramembraneous catalytic core and F(0) containing the membrane proton channel, linked together by a central stalk and a peripheral stalk. During catalysis, ATP synthesis in the catalytic domain of F(1) is coupled via a rotary mechanism of the central stalk subunits to proton translocation.</text>
</comment>
<dbReference type="HAMAP" id="MF_01416">
    <property type="entry name" value="ATP_synth_delta_bact"/>
    <property type="match status" value="1"/>
</dbReference>
<evidence type="ECO:0000256" key="4">
    <source>
        <dbReference type="ARBA" id="ARBA00023065"/>
    </source>
</evidence>
<dbReference type="InterPro" id="IPR026015">
    <property type="entry name" value="ATP_synth_OSCP/delta_N_sf"/>
</dbReference>
<dbReference type="Pfam" id="PF00213">
    <property type="entry name" value="OSCP"/>
    <property type="match status" value="1"/>
</dbReference>